<evidence type="ECO:0000313" key="3">
    <source>
        <dbReference type="Proteomes" id="UP000240572"/>
    </source>
</evidence>
<keyword evidence="3" id="KW-1185">Reference proteome</keyword>
<proteinExistence type="predicted"/>
<comment type="caution">
    <text evidence="2">The sequence shown here is derived from an EMBL/GenBank/DDBJ whole genome shotgun (WGS) entry which is preliminary data.</text>
</comment>
<evidence type="ECO:0000313" key="2">
    <source>
        <dbReference type="EMBL" id="PSK94575.1"/>
    </source>
</evidence>
<dbReference type="Pfam" id="PF13568">
    <property type="entry name" value="OMP_b-brl_2"/>
    <property type="match status" value="1"/>
</dbReference>
<name>A0A2P8DBM0_9BACT</name>
<dbReference type="EMBL" id="PYGD01000001">
    <property type="protein sequence ID" value="PSK94575.1"/>
    <property type="molecule type" value="Genomic_DNA"/>
</dbReference>
<dbReference type="InterPro" id="IPR025665">
    <property type="entry name" value="Beta-barrel_OMP_2"/>
</dbReference>
<organism evidence="2 3">
    <name type="scientific">Taibaiella chishuiensis</name>
    <dbReference type="NCBI Taxonomy" id="1434707"/>
    <lineage>
        <taxon>Bacteria</taxon>
        <taxon>Pseudomonadati</taxon>
        <taxon>Bacteroidota</taxon>
        <taxon>Chitinophagia</taxon>
        <taxon>Chitinophagales</taxon>
        <taxon>Chitinophagaceae</taxon>
        <taxon>Taibaiella</taxon>
    </lineage>
</organism>
<sequence length="243" mass="26778">MDSSEQHGIPVFPARIWAKISKIAAIVTILLSTATARTVAQAYNEEYNNFVAGLVGGLNFTQVDGDGYRGYSKIGFNGGGIIYLPFGYMENMPLDGTLALSLEVSFTQKGSKGKTPIPNTGVLSQDINLQYAEVPIQLNFYRGSRKTGFGAGFSVGYLASSEELIDNGGGVILKNALPFRKFDFNFVLTGNVHLYKGFFLSPRFQYSLVSIRNNNSMYGGRNEQFNNVVSLRLMYLVKRRGEE</sequence>
<reference evidence="2 3" key="1">
    <citation type="submission" date="2018-03" db="EMBL/GenBank/DDBJ databases">
        <title>Genomic Encyclopedia of Type Strains, Phase III (KMG-III): the genomes of soil and plant-associated and newly described type strains.</title>
        <authorList>
            <person name="Whitman W."/>
        </authorList>
    </citation>
    <scope>NUCLEOTIDE SEQUENCE [LARGE SCALE GENOMIC DNA]</scope>
    <source>
        <strain evidence="2 3">CGMCC 1.12700</strain>
    </source>
</reference>
<gene>
    <name evidence="2" type="ORF">B0I18_101731</name>
</gene>
<dbReference type="RefSeq" id="WP_181358325.1">
    <property type="nucleotide sequence ID" value="NZ_PYGD01000001.1"/>
</dbReference>
<evidence type="ECO:0000259" key="1">
    <source>
        <dbReference type="Pfam" id="PF13568"/>
    </source>
</evidence>
<dbReference type="Proteomes" id="UP000240572">
    <property type="component" value="Unassembled WGS sequence"/>
</dbReference>
<accession>A0A2P8DBM0</accession>
<protein>
    <submittedName>
        <fullName evidence="2">Outer membrane protein with beta-barrel domain</fullName>
    </submittedName>
</protein>
<feature type="domain" description="Outer membrane protein beta-barrel" evidence="1">
    <location>
        <begin position="40"/>
        <end position="211"/>
    </location>
</feature>
<dbReference type="AlphaFoldDB" id="A0A2P8DBM0"/>